<dbReference type="AlphaFoldDB" id="A0AAV2J4E6"/>
<dbReference type="Proteomes" id="UP001497482">
    <property type="component" value="Chromosome 11"/>
</dbReference>
<reference evidence="2 3" key="1">
    <citation type="submission" date="2024-04" db="EMBL/GenBank/DDBJ databases">
        <authorList>
            <person name="Waldvogel A.-M."/>
            <person name="Schoenle A."/>
        </authorList>
    </citation>
    <scope>NUCLEOTIDE SEQUENCE [LARGE SCALE GENOMIC DNA]</scope>
</reference>
<gene>
    <name evidence="2" type="ORF">KC01_LOCUS4450</name>
</gene>
<evidence type="ECO:0000313" key="3">
    <source>
        <dbReference type="Proteomes" id="UP001497482"/>
    </source>
</evidence>
<name>A0AAV2J4E6_KNICA</name>
<protein>
    <submittedName>
        <fullName evidence="2">Uncharacterized protein</fullName>
    </submittedName>
</protein>
<evidence type="ECO:0000256" key="1">
    <source>
        <dbReference type="SAM" id="MobiDB-lite"/>
    </source>
</evidence>
<dbReference type="SUPFAM" id="SSF57302">
    <property type="entry name" value="Snake toxin-like"/>
    <property type="match status" value="1"/>
</dbReference>
<accession>A0AAV2J4E6</accession>
<dbReference type="InterPro" id="IPR045860">
    <property type="entry name" value="Snake_toxin-like_sf"/>
</dbReference>
<feature type="region of interest" description="Disordered" evidence="1">
    <location>
        <begin position="98"/>
        <end position="184"/>
    </location>
</feature>
<dbReference type="EMBL" id="OZ035833">
    <property type="protein sequence ID" value="CAL1572414.1"/>
    <property type="molecule type" value="Genomic_DNA"/>
</dbReference>
<sequence>MNITCCDTDGCNAANQTIMVSEGSLQCYSCYYNLSECTAVTCNELEVCAMSLRNATVQLYGCVSKNLCNSNFGQRYFGELSCCDTHLCNDPTKNTSLSPITLPPTNMTTEPPTNMTTEPPTNMTTEPPTNMTTEPPTTKTTEPPTNMTTEPPTTKTTEPPTNMTTEPPTTKTTEPPTTKTTEPPTTAENIIAHVKMQIMTSGSVSEEIILDFIKQFFKDQLIDLDPSVIIKKIV</sequence>
<dbReference type="Gene3D" id="2.10.60.10">
    <property type="entry name" value="CD59"/>
    <property type="match status" value="1"/>
</dbReference>
<keyword evidence="3" id="KW-1185">Reference proteome</keyword>
<evidence type="ECO:0000313" key="2">
    <source>
        <dbReference type="EMBL" id="CAL1572414.1"/>
    </source>
</evidence>
<organism evidence="2 3">
    <name type="scientific">Knipowitschia caucasica</name>
    <name type="common">Caucasian dwarf goby</name>
    <name type="synonym">Pomatoschistus caucasicus</name>
    <dbReference type="NCBI Taxonomy" id="637954"/>
    <lineage>
        <taxon>Eukaryota</taxon>
        <taxon>Metazoa</taxon>
        <taxon>Chordata</taxon>
        <taxon>Craniata</taxon>
        <taxon>Vertebrata</taxon>
        <taxon>Euteleostomi</taxon>
        <taxon>Actinopterygii</taxon>
        <taxon>Neopterygii</taxon>
        <taxon>Teleostei</taxon>
        <taxon>Neoteleostei</taxon>
        <taxon>Acanthomorphata</taxon>
        <taxon>Gobiaria</taxon>
        <taxon>Gobiiformes</taxon>
        <taxon>Gobioidei</taxon>
        <taxon>Gobiidae</taxon>
        <taxon>Gobiinae</taxon>
        <taxon>Knipowitschia</taxon>
    </lineage>
</organism>
<feature type="compositionally biased region" description="Low complexity" evidence="1">
    <location>
        <begin position="103"/>
        <end position="184"/>
    </location>
</feature>
<proteinExistence type="predicted"/>
<dbReference type="PRINTS" id="PR01217">
    <property type="entry name" value="PRICHEXTENSN"/>
</dbReference>